<keyword evidence="2" id="KW-0378">Hydrolase</keyword>
<evidence type="ECO:0000256" key="2">
    <source>
        <dbReference type="ARBA" id="ARBA00022801"/>
    </source>
</evidence>
<dbReference type="GO" id="GO:0047429">
    <property type="term" value="F:nucleoside triphosphate diphosphatase activity"/>
    <property type="evidence" value="ECO:0007669"/>
    <property type="project" value="InterPro"/>
</dbReference>
<dbReference type="Gene3D" id="3.90.950.10">
    <property type="match status" value="1"/>
</dbReference>
<dbReference type="GO" id="GO:0009117">
    <property type="term" value="P:nucleotide metabolic process"/>
    <property type="evidence" value="ECO:0007669"/>
    <property type="project" value="UniProtKB-KW"/>
</dbReference>
<comment type="cofactor">
    <cofactor evidence="1">
        <name>a divalent metal cation</name>
        <dbReference type="ChEBI" id="CHEBI:60240"/>
    </cofactor>
</comment>
<evidence type="ECO:0000256" key="1">
    <source>
        <dbReference type="ARBA" id="ARBA00001968"/>
    </source>
</evidence>
<dbReference type="InterPro" id="IPR029001">
    <property type="entry name" value="ITPase-like_fam"/>
</dbReference>
<reference evidence="4" key="1">
    <citation type="submission" date="2020-02" db="EMBL/GenBank/DDBJ databases">
        <authorList>
            <person name="Meier V. D."/>
        </authorList>
    </citation>
    <scope>NUCLEOTIDE SEQUENCE</scope>
    <source>
        <strain evidence="4">AVDCRST_MAG95</strain>
    </source>
</reference>
<dbReference type="InterPro" id="IPR003697">
    <property type="entry name" value="Maf-like"/>
</dbReference>
<keyword evidence="3" id="KW-0546">Nucleotide metabolism</keyword>
<dbReference type="SUPFAM" id="SSF52972">
    <property type="entry name" value="ITPase-like"/>
    <property type="match status" value="1"/>
</dbReference>
<protein>
    <submittedName>
        <fullName evidence="4">Septum formation protein Maf</fullName>
    </submittedName>
</protein>
<proteinExistence type="predicted"/>
<dbReference type="EMBL" id="CADCTJ010000657">
    <property type="protein sequence ID" value="CAA9255821.1"/>
    <property type="molecule type" value="Genomic_DNA"/>
</dbReference>
<dbReference type="AlphaFoldDB" id="A0A6J4IL26"/>
<evidence type="ECO:0000256" key="3">
    <source>
        <dbReference type="ARBA" id="ARBA00023080"/>
    </source>
</evidence>
<dbReference type="PANTHER" id="PTHR43213">
    <property type="entry name" value="BIFUNCTIONAL DTTP/UTP PYROPHOSPHATASE/METHYLTRANSFERASE PROTEIN-RELATED"/>
    <property type="match status" value="1"/>
</dbReference>
<sequence>MDWYIDQYQPFDKAGAYGAQDWMGMVAIQKLEGSFYNVMGLPVHKLYAALQTF</sequence>
<dbReference type="Pfam" id="PF02545">
    <property type="entry name" value="Maf"/>
    <property type="match status" value="1"/>
</dbReference>
<organism evidence="4">
    <name type="scientific">uncultured Adhaeribacter sp</name>
    <dbReference type="NCBI Taxonomy" id="448109"/>
    <lineage>
        <taxon>Bacteria</taxon>
        <taxon>Pseudomonadati</taxon>
        <taxon>Bacteroidota</taxon>
        <taxon>Cytophagia</taxon>
        <taxon>Cytophagales</taxon>
        <taxon>Hymenobacteraceae</taxon>
        <taxon>Adhaeribacter</taxon>
        <taxon>environmental samples</taxon>
    </lineage>
</organism>
<evidence type="ECO:0000313" key="4">
    <source>
        <dbReference type="EMBL" id="CAA9255821.1"/>
    </source>
</evidence>
<name>A0A6J4IL26_9BACT</name>
<accession>A0A6J4IL26</accession>
<gene>
    <name evidence="4" type="ORF">AVDCRST_MAG95-2090</name>
</gene>
<dbReference type="PANTHER" id="PTHR43213:SF5">
    <property type="entry name" value="BIFUNCTIONAL DTTP_UTP PYROPHOSPHATASE_METHYLTRANSFERASE PROTEIN-RELATED"/>
    <property type="match status" value="1"/>
</dbReference>